<keyword evidence="7" id="KW-0325">Glycoprotein</keyword>
<keyword evidence="4" id="KW-0336">GPI-anchor</keyword>
<accession>A0A1J0R7W8</accession>
<dbReference type="VEuPathDB" id="TriTrypDB:Tb10.v4.0152"/>
<evidence type="ECO:0000256" key="3">
    <source>
        <dbReference type="ARBA" id="ARBA00022475"/>
    </source>
</evidence>
<name>A0A1J0R7W8_9TRYP</name>
<evidence type="ECO:0000256" key="9">
    <source>
        <dbReference type="SAM" id="MobiDB-lite"/>
    </source>
</evidence>
<evidence type="ECO:0000259" key="10">
    <source>
        <dbReference type="Pfam" id="PF13206"/>
    </source>
</evidence>
<dbReference type="GO" id="GO:0005886">
    <property type="term" value="C:plasma membrane"/>
    <property type="evidence" value="ECO:0007669"/>
    <property type="project" value="UniProtKB-SubCell"/>
</dbReference>
<sequence>MSMLLRAPRKQDLRNSITNAIATTGFISIILLAINSDAAAPTTAVNAREFALLCTLVSAEDNLEDRRTADQAAKDVVALAAKIELILANLKHIERLAAAEPEAAPKESRSDETPEACKAAKATVCNEAAQIYKKFRPNEKLALAFLAETTDKLRATFNDTLKHISNVKADNAAYFGETAETRLALANIKKALYGSPEATGDAIIESGDSTRSTACGNTGSTAANSAKKRAAAALICLCSSDNTNANSGACFDAAKPDINYGNKRSSISAAWAQIKQKCRGSNEQKKVTAAQVKAATAELTALIHQKRGDKALAGLLGTAQINAGAVDCDGSEANGKGSCVILSTSANKYKVETPDWLTALEAAIADLEQEQIDIDNGRKAEAHILALNSSLTTLLAQAVANAKQAPPQAAAAPEKKSIPQKDCTKNTKKKDCKEGDGCKWNSTEATEGAFCKPKDGEGQPNAAGTEDGIAGAVETTGCAHTKIRPRVKMIKPVTNKIVHLEGVKMVKMTRELKCAKMQVFP</sequence>
<keyword evidence="6" id="KW-0472">Membrane</keyword>
<reference evidence="11" key="1">
    <citation type="submission" date="2016-08" db="EMBL/GenBank/DDBJ databases">
        <title>VSG repertoire of Trypanosoma brucei EATRO 1125.</title>
        <authorList>
            <person name="Cross G.A."/>
        </authorList>
    </citation>
    <scope>NUCLEOTIDE SEQUENCE</scope>
    <source>
        <strain evidence="11">EATRO 1125</strain>
    </source>
</reference>
<keyword evidence="8" id="KW-0449">Lipoprotein</keyword>
<dbReference type="AlphaFoldDB" id="A0A1J0R7W8"/>
<keyword evidence="5" id="KW-0732">Signal</keyword>
<evidence type="ECO:0000313" key="11">
    <source>
        <dbReference type="EMBL" id="APD73997.1"/>
    </source>
</evidence>
<dbReference type="EMBL" id="KX700041">
    <property type="protein sequence ID" value="APD73997.1"/>
    <property type="molecule type" value="Genomic_DNA"/>
</dbReference>
<evidence type="ECO:0000256" key="1">
    <source>
        <dbReference type="ARBA" id="ARBA00002523"/>
    </source>
</evidence>
<feature type="domain" description="Trypanosome variant surface glycoprotein B-type N-terminal" evidence="10">
    <location>
        <begin position="29"/>
        <end position="384"/>
    </location>
</feature>
<evidence type="ECO:0000256" key="8">
    <source>
        <dbReference type="ARBA" id="ARBA00023288"/>
    </source>
</evidence>
<proteinExistence type="predicted"/>
<evidence type="ECO:0000256" key="2">
    <source>
        <dbReference type="ARBA" id="ARBA00004609"/>
    </source>
</evidence>
<dbReference type="InterPro" id="IPR025932">
    <property type="entry name" value="Trypano_VSG_B_N_dom"/>
</dbReference>
<evidence type="ECO:0000256" key="5">
    <source>
        <dbReference type="ARBA" id="ARBA00022729"/>
    </source>
</evidence>
<evidence type="ECO:0000256" key="4">
    <source>
        <dbReference type="ARBA" id="ARBA00022622"/>
    </source>
</evidence>
<dbReference type="Pfam" id="PF13206">
    <property type="entry name" value="VSG_B"/>
    <property type="match status" value="1"/>
</dbReference>
<protein>
    <submittedName>
        <fullName evidence="11">Variant surface glycoprotein 1125.2501</fullName>
    </submittedName>
</protein>
<dbReference type="VEuPathDB" id="TriTrypDB:Tb427_000418000"/>
<comment type="function">
    <text evidence="1">VSG forms a coat on the surface of the parasite. The trypanosome evades the immune response of the host by expressing a series of antigenically distinct VSGs from an estimated 1000 VSG genes.</text>
</comment>
<feature type="region of interest" description="Disordered" evidence="9">
    <location>
        <begin position="406"/>
        <end position="438"/>
    </location>
</feature>
<keyword evidence="3" id="KW-1003">Cell membrane</keyword>
<feature type="compositionally biased region" description="Basic and acidic residues" evidence="9">
    <location>
        <begin position="413"/>
        <end position="437"/>
    </location>
</feature>
<evidence type="ECO:0000256" key="7">
    <source>
        <dbReference type="ARBA" id="ARBA00023180"/>
    </source>
</evidence>
<comment type="subcellular location">
    <subcellularLocation>
        <location evidence="2">Cell membrane</location>
        <topology evidence="2">Lipid-anchor</topology>
        <topology evidence="2">GPI-anchor</topology>
    </subcellularLocation>
</comment>
<dbReference type="GO" id="GO:0098552">
    <property type="term" value="C:side of membrane"/>
    <property type="evidence" value="ECO:0007669"/>
    <property type="project" value="UniProtKB-KW"/>
</dbReference>
<dbReference type="VEuPathDB" id="TriTrypDB:Tb1125.Tb10.v4.0152"/>
<organism evidence="11">
    <name type="scientific">Trypanosoma brucei</name>
    <dbReference type="NCBI Taxonomy" id="5691"/>
    <lineage>
        <taxon>Eukaryota</taxon>
        <taxon>Discoba</taxon>
        <taxon>Euglenozoa</taxon>
        <taxon>Kinetoplastea</taxon>
        <taxon>Metakinetoplastina</taxon>
        <taxon>Trypanosomatida</taxon>
        <taxon>Trypanosomatidae</taxon>
        <taxon>Trypanosoma</taxon>
    </lineage>
</organism>
<evidence type="ECO:0000256" key="6">
    <source>
        <dbReference type="ARBA" id="ARBA00023136"/>
    </source>
</evidence>